<dbReference type="HOGENOM" id="CLU_199613_2_3_9"/>
<gene>
    <name evidence="2" type="ordered locus">NT01CX_0619</name>
</gene>
<evidence type="ECO:0000313" key="2">
    <source>
        <dbReference type="EMBL" id="ABK62556.1"/>
    </source>
</evidence>
<accession>A0Q383</accession>
<keyword evidence="1" id="KW-0472">Membrane</keyword>
<evidence type="ECO:0000256" key="1">
    <source>
        <dbReference type="SAM" id="Phobius"/>
    </source>
</evidence>
<organism evidence="2 3">
    <name type="scientific">Clostridium novyi (strain NT)</name>
    <dbReference type="NCBI Taxonomy" id="386415"/>
    <lineage>
        <taxon>Bacteria</taxon>
        <taxon>Bacillati</taxon>
        <taxon>Bacillota</taxon>
        <taxon>Clostridia</taxon>
        <taxon>Eubacteriales</taxon>
        <taxon>Clostridiaceae</taxon>
        <taxon>Clostridium</taxon>
    </lineage>
</organism>
<dbReference type="AlphaFoldDB" id="A0Q383"/>
<dbReference type="InterPro" id="IPR043727">
    <property type="entry name" value="Lmo0937-like"/>
</dbReference>
<keyword evidence="3" id="KW-1185">Reference proteome</keyword>
<feature type="transmembrane region" description="Helical" evidence="1">
    <location>
        <begin position="28"/>
        <end position="46"/>
    </location>
</feature>
<dbReference type="NCBIfam" id="NF033488">
    <property type="entry name" value="lmo0937_fam_TM"/>
    <property type="match status" value="1"/>
</dbReference>
<protein>
    <recommendedName>
        <fullName evidence="4">Lmo0937 family membrane protein</fullName>
    </recommendedName>
</protein>
<dbReference type="eggNOG" id="ENOG502ZVJ0">
    <property type="taxonomic scope" value="Bacteria"/>
</dbReference>
<name>A0Q383_CLONN</name>
<feature type="transmembrane region" description="Helical" evidence="1">
    <location>
        <begin position="6"/>
        <end position="21"/>
    </location>
</feature>
<evidence type="ECO:0008006" key="4">
    <source>
        <dbReference type="Google" id="ProtNLM"/>
    </source>
</evidence>
<evidence type="ECO:0000313" key="3">
    <source>
        <dbReference type="Proteomes" id="UP000008220"/>
    </source>
</evidence>
<keyword evidence="1" id="KW-0812">Transmembrane</keyword>
<dbReference type="Pfam" id="PF18919">
    <property type="entry name" value="DUF5670"/>
    <property type="match status" value="1"/>
</dbReference>
<dbReference type="RefSeq" id="WP_011723064.1">
    <property type="nucleotide sequence ID" value="NC_008593.1"/>
</dbReference>
<keyword evidence="1" id="KW-1133">Transmembrane helix</keyword>
<proteinExistence type="predicted"/>
<dbReference type="KEGG" id="cno:NT01CX_0619"/>
<dbReference type="Proteomes" id="UP000008220">
    <property type="component" value="Chromosome"/>
</dbReference>
<dbReference type="EMBL" id="CP000382">
    <property type="protein sequence ID" value="ABK62556.1"/>
    <property type="molecule type" value="Genomic_DNA"/>
</dbReference>
<reference evidence="2 3" key="1">
    <citation type="journal article" date="2006" name="Nat. Biotechnol.">
        <title>The genome and transcriptomes of the anti-tumor agent Clostridium novyi-NT.</title>
        <authorList>
            <person name="Bettegowda C."/>
            <person name="Huang X."/>
            <person name="Lin J."/>
            <person name="Cheong I."/>
            <person name="Kohli M."/>
            <person name="Szabo S.A."/>
            <person name="Zhang X."/>
            <person name="Diaz L.A. Jr."/>
            <person name="Velculescu V.E."/>
            <person name="Parmigiani G."/>
            <person name="Kinzler K.W."/>
            <person name="Vogelstein B."/>
            <person name="Zhou S."/>
        </authorList>
    </citation>
    <scope>NUCLEOTIDE SEQUENCE [LARGE SCALE GENOMIC DNA]</scope>
    <source>
        <strain evidence="2 3">NT</strain>
    </source>
</reference>
<sequence>MKVLHWIGAIVVFFWVLGLIFKIGGRLINLLLVVSAMVFLYDVIVGKKNGN</sequence>